<feature type="domain" description="Transposase-associated" evidence="1">
    <location>
        <begin position="3"/>
        <end position="75"/>
    </location>
</feature>
<dbReference type="EMBL" id="JAIQCV010000006">
    <property type="protein sequence ID" value="KAH1092033.1"/>
    <property type="molecule type" value="Genomic_DNA"/>
</dbReference>
<reference evidence="2 3" key="1">
    <citation type="journal article" date="2021" name="Plant Biotechnol. J.">
        <title>Multi-omics assisted identification of the key and species-specific regulatory components of drought-tolerant mechanisms in Gossypium stocksii.</title>
        <authorList>
            <person name="Yu D."/>
            <person name="Ke L."/>
            <person name="Zhang D."/>
            <person name="Wu Y."/>
            <person name="Sun Y."/>
            <person name="Mei J."/>
            <person name="Sun J."/>
            <person name="Sun Y."/>
        </authorList>
    </citation>
    <scope>NUCLEOTIDE SEQUENCE [LARGE SCALE GENOMIC DNA]</scope>
    <source>
        <strain evidence="3">cv. E1</strain>
        <tissue evidence="2">Leaf</tissue>
    </source>
</reference>
<organism evidence="2 3">
    <name type="scientific">Gossypium stocksii</name>
    <dbReference type="NCBI Taxonomy" id="47602"/>
    <lineage>
        <taxon>Eukaryota</taxon>
        <taxon>Viridiplantae</taxon>
        <taxon>Streptophyta</taxon>
        <taxon>Embryophyta</taxon>
        <taxon>Tracheophyta</taxon>
        <taxon>Spermatophyta</taxon>
        <taxon>Magnoliopsida</taxon>
        <taxon>eudicotyledons</taxon>
        <taxon>Gunneridae</taxon>
        <taxon>Pentapetalae</taxon>
        <taxon>rosids</taxon>
        <taxon>malvids</taxon>
        <taxon>Malvales</taxon>
        <taxon>Malvaceae</taxon>
        <taxon>Malvoideae</taxon>
        <taxon>Gossypium</taxon>
    </lineage>
</organism>
<evidence type="ECO:0000313" key="2">
    <source>
        <dbReference type="EMBL" id="KAH1092033.1"/>
    </source>
</evidence>
<accession>A0A9D4A7H1</accession>
<protein>
    <recommendedName>
        <fullName evidence="1">Transposase-associated domain-containing protein</fullName>
    </recommendedName>
</protein>
<dbReference type="InterPro" id="IPR029480">
    <property type="entry name" value="Transpos_assoc"/>
</dbReference>
<keyword evidence="3" id="KW-1185">Reference proteome</keyword>
<comment type="caution">
    <text evidence="2">The sequence shown here is derived from an EMBL/GenBank/DDBJ whole genome shotgun (WGS) entry which is preliminary data.</text>
</comment>
<evidence type="ECO:0000313" key="3">
    <source>
        <dbReference type="Proteomes" id="UP000828251"/>
    </source>
</evidence>
<dbReference type="AlphaFoldDB" id="A0A9D4A7H1"/>
<evidence type="ECO:0000259" key="1">
    <source>
        <dbReference type="Pfam" id="PF13963"/>
    </source>
</evidence>
<name>A0A9D4A7H1_9ROSI</name>
<dbReference type="OrthoDB" id="991426at2759"/>
<dbReference type="Pfam" id="PF13963">
    <property type="entry name" value="Transpos_assoc"/>
    <property type="match status" value="1"/>
</dbReference>
<gene>
    <name evidence="2" type="ORF">J1N35_019290</name>
</gene>
<sequence length="259" mass="30422">MDRSWMSLSRVSDKYRNGVQTFLDFAFQNASQENMILCPCKKCGNINWHYREVVYEHLIVDGFIRGYKKWIFHEECTSSGSSSIINPGYPYNGYHQYVRENDMEGMLRDAFNMRSEGFQSFPPNYVASDDYNISGNTFMEMGTSVPNEQPNEEAAKFYTLLGKMNEELYEGSKFSRMRVDRKLFDNAARAFERNVPIYKNPSIMQRHEESDKRFGPWGDQRNQQSCHVCGKSRWMNADAEDVNEDEYELQSRRKPNKIL</sequence>
<dbReference type="Proteomes" id="UP000828251">
    <property type="component" value="Unassembled WGS sequence"/>
</dbReference>
<proteinExistence type="predicted"/>